<evidence type="ECO:0000256" key="2">
    <source>
        <dbReference type="ARBA" id="ARBA00006011"/>
    </source>
</evidence>
<feature type="region of interest" description="Disordered" evidence="5">
    <location>
        <begin position="420"/>
        <end position="449"/>
    </location>
</feature>
<name>A0A1M4XB32_9BACT</name>
<dbReference type="InterPro" id="IPR029140">
    <property type="entry name" value="Mfa1_C"/>
</dbReference>
<protein>
    <submittedName>
        <fullName evidence="8">Major fimbrial subunit protein type IV, Fimbrillin, C-terminal</fullName>
    </submittedName>
</protein>
<evidence type="ECO:0000313" key="8">
    <source>
        <dbReference type="EMBL" id="SHE90758.1"/>
    </source>
</evidence>
<dbReference type="Gene3D" id="2.60.40.3690">
    <property type="match status" value="1"/>
</dbReference>
<keyword evidence="3" id="KW-0732">Signal</keyword>
<dbReference type="NCBIfam" id="NF038041">
    <property type="entry name" value="fim_Mfa1_fam"/>
    <property type="match status" value="1"/>
</dbReference>
<dbReference type="EMBL" id="FQUC01000002">
    <property type="protein sequence ID" value="SHE90758.1"/>
    <property type="molecule type" value="Genomic_DNA"/>
</dbReference>
<dbReference type="GO" id="GO:0009418">
    <property type="term" value="C:pilus shaft"/>
    <property type="evidence" value="ECO:0007669"/>
    <property type="project" value="InterPro"/>
</dbReference>
<dbReference type="Pfam" id="PF15495">
    <property type="entry name" value="Fimbrillin_C"/>
    <property type="match status" value="1"/>
</dbReference>
<evidence type="ECO:0000259" key="6">
    <source>
        <dbReference type="Pfam" id="PF06321"/>
    </source>
</evidence>
<evidence type="ECO:0000256" key="4">
    <source>
        <dbReference type="ARBA" id="ARBA00023263"/>
    </source>
</evidence>
<keyword evidence="4" id="KW-0281">Fimbrium</keyword>
<organism evidence="8 9">
    <name type="scientific">Dysgonomonas macrotermitis</name>
    <dbReference type="NCBI Taxonomy" id="1346286"/>
    <lineage>
        <taxon>Bacteria</taxon>
        <taxon>Pseudomonadati</taxon>
        <taxon>Bacteroidota</taxon>
        <taxon>Bacteroidia</taxon>
        <taxon>Bacteroidales</taxon>
        <taxon>Dysgonomonadaceae</taxon>
        <taxon>Dysgonomonas</taxon>
    </lineage>
</organism>
<dbReference type="PROSITE" id="PS51257">
    <property type="entry name" value="PROKAR_LIPOPROTEIN"/>
    <property type="match status" value="1"/>
</dbReference>
<dbReference type="Proteomes" id="UP000184480">
    <property type="component" value="Unassembled WGS sequence"/>
</dbReference>
<dbReference type="AlphaFoldDB" id="A0A1M4XB32"/>
<evidence type="ECO:0000256" key="5">
    <source>
        <dbReference type="SAM" id="MobiDB-lite"/>
    </source>
</evidence>
<dbReference type="Pfam" id="PF06321">
    <property type="entry name" value="P_gingi_FimA"/>
    <property type="match status" value="1"/>
</dbReference>
<dbReference type="Gene3D" id="2.60.40.2580">
    <property type="match status" value="1"/>
</dbReference>
<sequence>MNLRKILFTLTVATVLISCSDDKNDNSNQGQTGAETYVNLSVSLPGSTKTRALPGDYNEDGEYEGEDLIETLDIYLQSADGTVEAKRFTGSDISTDGTSVAPSQPFRTTSGYKTIYVVLNNPGPLGTTITAEDELVDITDLAQLKTVNGVNYDLVTMTGKTATTVFIAPDIPVQDVVSGISNKFPIEVTRIASRVIVTIASGASHDLEDEDGNVIGSVSNVTYSVAQGTNKVHWITQTNYDTWGTDYVPVLGEYANKATTYYEYADLSTPEAVPVNPTAADGYKSLKGKFLFENTHKEGTLKTTDYRKGNTAYVLVRAKFTPNADAITDGGTLTNGTFYVGYSNGLIYSTKAAAQTPPLGVQNQKVATYVEGKMLNYAWLNPDDLEKPLNSPVVRNNIYHINITGFKRLAYNWNPLYPEDPNTLDPNNPDPKPGPEEPTLPVDPIDPLTPEQTYMTVEITAKAWTVHSYDIEF</sequence>
<feature type="domain" description="Major fimbrial subunit protein N-terminal" evidence="6">
    <location>
        <begin position="39"/>
        <end position="190"/>
    </location>
</feature>
<feature type="compositionally biased region" description="Pro residues" evidence="5">
    <location>
        <begin position="428"/>
        <end position="438"/>
    </location>
</feature>
<accession>A0A1M4XB32</accession>
<proteinExistence type="inferred from homology"/>
<keyword evidence="9" id="KW-1185">Reference proteome</keyword>
<evidence type="ECO:0000313" key="9">
    <source>
        <dbReference type="Proteomes" id="UP000184480"/>
    </source>
</evidence>
<dbReference type="RefSeq" id="WP_062183967.1">
    <property type="nucleotide sequence ID" value="NZ_BBXL01000024.1"/>
</dbReference>
<dbReference type="STRING" id="1346286.SAMN05444362_102463"/>
<gene>
    <name evidence="8" type="ORF">SAMN05444362_102463</name>
</gene>
<evidence type="ECO:0000259" key="7">
    <source>
        <dbReference type="Pfam" id="PF15495"/>
    </source>
</evidence>
<dbReference type="OrthoDB" id="1014669at2"/>
<reference evidence="9" key="1">
    <citation type="submission" date="2016-11" db="EMBL/GenBank/DDBJ databases">
        <authorList>
            <person name="Varghese N."/>
            <person name="Submissions S."/>
        </authorList>
    </citation>
    <scope>NUCLEOTIDE SEQUENCE [LARGE SCALE GENOMIC DNA]</scope>
    <source>
        <strain evidence="9">DSM 27370</strain>
    </source>
</reference>
<dbReference type="InterPro" id="IPR029141">
    <property type="entry name" value="FimA_N"/>
</dbReference>
<evidence type="ECO:0000256" key="1">
    <source>
        <dbReference type="ARBA" id="ARBA00004561"/>
    </source>
</evidence>
<feature type="domain" description="Minor fimbrium subunit Mfa1 C-terminal" evidence="7">
    <location>
        <begin position="368"/>
        <end position="470"/>
    </location>
</feature>
<dbReference type="InterPro" id="IPR047786">
    <property type="entry name" value="Mfa1_fim"/>
</dbReference>
<comment type="similarity">
    <text evidence="2">Belongs to the bacteroidetes fimbrillin superfamily. FimA/Mfa1 family.</text>
</comment>
<evidence type="ECO:0000256" key="3">
    <source>
        <dbReference type="ARBA" id="ARBA00022729"/>
    </source>
</evidence>
<comment type="subcellular location">
    <subcellularLocation>
        <location evidence="1">Fimbrium</location>
    </subcellularLocation>
</comment>